<dbReference type="Proteomes" id="UP000292052">
    <property type="component" value="Unassembled WGS sequence"/>
</dbReference>
<keyword evidence="2" id="KW-1185">Reference proteome</keyword>
<dbReference type="InterPro" id="IPR024857">
    <property type="entry name" value="Cappuccino"/>
</dbReference>
<proteinExistence type="predicted"/>
<evidence type="ECO:0000313" key="2">
    <source>
        <dbReference type="Proteomes" id="UP000292052"/>
    </source>
</evidence>
<name>A0A482VE24_ASBVE</name>
<dbReference type="AlphaFoldDB" id="A0A482VE24"/>
<dbReference type="EMBL" id="QDEB01109751">
    <property type="protein sequence ID" value="RZB66616.1"/>
    <property type="molecule type" value="Genomic_DNA"/>
</dbReference>
<sequence>MLEHVTQTSNDFSKFLNINMKNKLEPINKSVEDMLARLEEFQTMICFAKQERVNASNLMSLISNNSGELAALFARINSVENLVEHVKSNLLSLEVSIQKAEEQLGCLDTKTSKVTNIFIPLFVSYNKFNKYSM</sequence>
<dbReference type="PANTHER" id="PTHR16230:SF3">
    <property type="entry name" value="BIOGENESIS OF LYSOSOMAL ORGANELLES COMPLEX-1, SUBUNIT 4, CAPPUCCINO"/>
    <property type="match status" value="1"/>
</dbReference>
<reference evidence="1 2" key="1">
    <citation type="submission" date="2017-03" db="EMBL/GenBank/DDBJ databases">
        <title>Genome of the blue death feigning beetle - Asbolus verrucosus.</title>
        <authorList>
            <person name="Rider S.D."/>
        </authorList>
    </citation>
    <scope>NUCLEOTIDE SEQUENCE [LARGE SCALE GENOMIC DNA]</scope>
    <source>
        <strain evidence="1">Butters</strain>
        <tissue evidence="1">Head and leg muscle</tissue>
    </source>
</reference>
<dbReference type="OrthoDB" id="2372305at2759"/>
<accession>A0A482VE24</accession>
<dbReference type="GO" id="GO:0031083">
    <property type="term" value="C:BLOC-1 complex"/>
    <property type="evidence" value="ECO:0007669"/>
    <property type="project" value="TreeGrafter"/>
</dbReference>
<evidence type="ECO:0000313" key="1">
    <source>
        <dbReference type="EMBL" id="RZB66616.1"/>
    </source>
</evidence>
<dbReference type="STRING" id="1661398.A0A482VE24"/>
<comment type="caution">
    <text evidence="1">The sequence shown here is derived from an EMBL/GenBank/DDBJ whole genome shotgun (WGS) entry which is preliminary data.</text>
</comment>
<protein>
    <submittedName>
        <fullName evidence="1">Uncharacterized protein</fullName>
    </submittedName>
</protein>
<gene>
    <name evidence="1" type="ORF">BDFB_011578</name>
</gene>
<organism evidence="1 2">
    <name type="scientific">Asbolus verrucosus</name>
    <name type="common">Desert ironclad beetle</name>
    <dbReference type="NCBI Taxonomy" id="1661398"/>
    <lineage>
        <taxon>Eukaryota</taxon>
        <taxon>Metazoa</taxon>
        <taxon>Ecdysozoa</taxon>
        <taxon>Arthropoda</taxon>
        <taxon>Hexapoda</taxon>
        <taxon>Insecta</taxon>
        <taxon>Pterygota</taxon>
        <taxon>Neoptera</taxon>
        <taxon>Endopterygota</taxon>
        <taxon>Coleoptera</taxon>
        <taxon>Polyphaga</taxon>
        <taxon>Cucujiformia</taxon>
        <taxon>Tenebrionidae</taxon>
        <taxon>Pimeliinae</taxon>
        <taxon>Asbolus</taxon>
    </lineage>
</organism>
<dbReference type="PANTHER" id="PTHR16230">
    <property type="entry name" value="CAPPUCCINO"/>
    <property type="match status" value="1"/>
</dbReference>